<sequence>FLTHLIRSTTLLSYVSYMRLDCPTQLFSSSYSNLTLMTPSLIHFPHFLKKRVQRVQNAAAGFVLNHFCSERDVLELGWLPTLENTQLNILKLGHRALFSEVWPEYLQL</sequence>
<evidence type="ECO:0008006" key="3">
    <source>
        <dbReference type="Google" id="ProtNLM"/>
    </source>
</evidence>
<feature type="non-terminal residue" evidence="1">
    <location>
        <position position="1"/>
    </location>
</feature>
<proteinExistence type="predicted"/>
<dbReference type="EMBL" id="CALNXK010000031">
    <property type="protein sequence ID" value="CAH3118054.1"/>
    <property type="molecule type" value="Genomic_DNA"/>
</dbReference>
<evidence type="ECO:0000313" key="2">
    <source>
        <dbReference type="Proteomes" id="UP001159405"/>
    </source>
</evidence>
<evidence type="ECO:0000313" key="1">
    <source>
        <dbReference type="EMBL" id="CAH3118054.1"/>
    </source>
</evidence>
<reference evidence="1 2" key="1">
    <citation type="submission" date="2022-05" db="EMBL/GenBank/DDBJ databases">
        <authorList>
            <consortium name="Genoscope - CEA"/>
            <person name="William W."/>
        </authorList>
    </citation>
    <scope>NUCLEOTIDE SEQUENCE [LARGE SCALE GENOMIC DNA]</scope>
</reference>
<organism evidence="1 2">
    <name type="scientific">Porites lobata</name>
    <dbReference type="NCBI Taxonomy" id="104759"/>
    <lineage>
        <taxon>Eukaryota</taxon>
        <taxon>Metazoa</taxon>
        <taxon>Cnidaria</taxon>
        <taxon>Anthozoa</taxon>
        <taxon>Hexacorallia</taxon>
        <taxon>Scleractinia</taxon>
        <taxon>Fungiina</taxon>
        <taxon>Poritidae</taxon>
        <taxon>Porites</taxon>
    </lineage>
</organism>
<keyword evidence="2" id="KW-1185">Reference proteome</keyword>
<feature type="non-terminal residue" evidence="1">
    <location>
        <position position="108"/>
    </location>
</feature>
<comment type="caution">
    <text evidence="1">The sequence shown here is derived from an EMBL/GenBank/DDBJ whole genome shotgun (WGS) entry which is preliminary data.</text>
</comment>
<protein>
    <recommendedName>
        <fullName evidence="3">Maturase K</fullName>
    </recommendedName>
</protein>
<dbReference type="Proteomes" id="UP001159405">
    <property type="component" value="Unassembled WGS sequence"/>
</dbReference>
<gene>
    <name evidence="1" type="ORF">PLOB_00026226</name>
</gene>
<accession>A0ABN8NTP5</accession>
<name>A0ABN8NTP5_9CNID</name>